<dbReference type="WBParaSite" id="HPLM_0001294501-mRNA-1">
    <property type="protein sequence ID" value="HPLM_0001294501-mRNA-1"/>
    <property type="gene ID" value="HPLM_0001294501"/>
</dbReference>
<protein>
    <submittedName>
        <fullName evidence="1">Uncharacterized protein</fullName>
    </submittedName>
</protein>
<dbReference type="AlphaFoldDB" id="A0A0N4WNR1"/>
<proteinExistence type="predicted"/>
<name>A0A0N4WNR1_HAEPC</name>
<reference evidence="1" key="1">
    <citation type="submission" date="2017-02" db="UniProtKB">
        <authorList>
            <consortium name="WormBaseParasite"/>
        </authorList>
    </citation>
    <scope>IDENTIFICATION</scope>
</reference>
<sequence length="190" mass="21516">MHQSGSFHKWSTGTHYSGQSRSLPSFYRLLLILKSQRDGGDVVVSGTLPHTHVTGSNPGLIFAWSNQDFHSSVVGYLLPDPSERSKALTCSPEGHRKAFYSRHTHSICYYISERESSVSASFSTYTAPMMCVDNDNLAWLANKRSTTRQSMLRSDTKSTQQRKRLRVKSVIIYCYFLLFSNDRPPPPPHI</sequence>
<evidence type="ECO:0000313" key="1">
    <source>
        <dbReference type="WBParaSite" id="HPLM_0001294501-mRNA-1"/>
    </source>
</evidence>
<organism evidence="1">
    <name type="scientific">Haemonchus placei</name>
    <name type="common">Barber's pole worm</name>
    <dbReference type="NCBI Taxonomy" id="6290"/>
    <lineage>
        <taxon>Eukaryota</taxon>
        <taxon>Metazoa</taxon>
        <taxon>Ecdysozoa</taxon>
        <taxon>Nematoda</taxon>
        <taxon>Chromadorea</taxon>
        <taxon>Rhabditida</taxon>
        <taxon>Rhabditina</taxon>
        <taxon>Rhabditomorpha</taxon>
        <taxon>Strongyloidea</taxon>
        <taxon>Trichostrongylidae</taxon>
        <taxon>Haemonchus</taxon>
    </lineage>
</organism>
<accession>A0A0N4WNR1</accession>